<reference evidence="1" key="1">
    <citation type="submission" date="2020-05" db="EMBL/GenBank/DDBJ databases">
        <title>Mycena genomes resolve the evolution of fungal bioluminescence.</title>
        <authorList>
            <person name="Tsai I.J."/>
        </authorList>
    </citation>
    <scope>NUCLEOTIDE SEQUENCE</scope>
    <source>
        <strain evidence="1">CCC161011</strain>
    </source>
</reference>
<dbReference type="AlphaFoldDB" id="A0A8H6U3E8"/>
<keyword evidence="2" id="KW-1185">Reference proteome</keyword>
<protein>
    <submittedName>
        <fullName evidence="1">Uncharacterized protein</fullName>
    </submittedName>
</protein>
<organism evidence="1 2">
    <name type="scientific">Mycena venus</name>
    <dbReference type="NCBI Taxonomy" id="2733690"/>
    <lineage>
        <taxon>Eukaryota</taxon>
        <taxon>Fungi</taxon>
        <taxon>Dikarya</taxon>
        <taxon>Basidiomycota</taxon>
        <taxon>Agaricomycotina</taxon>
        <taxon>Agaricomycetes</taxon>
        <taxon>Agaricomycetidae</taxon>
        <taxon>Agaricales</taxon>
        <taxon>Marasmiineae</taxon>
        <taxon>Mycenaceae</taxon>
        <taxon>Mycena</taxon>
    </lineage>
</organism>
<evidence type="ECO:0000313" key="2">
    <source>
        <dbReference type="Proteomes" id="UP000620124"/>
    </source>
</evidence>
<dbReference type="EMBL" id="JACAZI010000038">
    <property type="protein sequence ID" value="KAF7328144.1"/>
    <property type="molecule type" value="Genomic_DNA"/>
</dbReference>
<gene>
    <name evidence="1" type="ORF">MVEN_02571600</name>
</gene>
<evidence type="ECO:0000313" key="1">
    <source>
        <dbReference type="EMBL" id="KAF7328144.1"/>
    </source>
</evidence>
<name>A0A8H6U3E8_9AGAR</name>
<accession>A0A8H6U3E8</accession>
<sequence length="38" mass="4286">MDIMRRERVKCALFSTTASSRRIDPSVMPLDSKAVTCL</sequence>
<dbReference type="Proteomes" id="UP000620124">
    <property type="component" value="Unassembled WGS sequence"/>
</dbReference>
<comment type="caution">
    <text evidence="1">The sequence shown here is derived from an EMBL/GenBank/DDBJ whole genome shotgun (WGS) entry which is preliminary data.</text>
</comment>
<proteinExistence type="predicted"/>